<dbReference type="AlphaFoldDB" id="A0A367PML8"/>
<dbReference type="Proteomes" id="UP000253501">
    <property type="component" value="Unassembled WGS sequence"/>
</dbReference>
<dbReference type="InterPro" id="IPR027417">
    <property type="entry name" value="P-loop_NTPase"/>
</dbReference>
<dbReference type="Gene3D" id="3.40.50.300">
    <property type="entry name" value="P-loop containing nucleotide triphosphate hydrolases"/>
    <property type="match status" value="1"/>
</dbReference>
<evidence type="ECO:0000313" key="2">
    <source>
        <dbReference type="Proteomes" id="UP000253501"/>
    </source>
</evidence>
<dbReference type="SUPFAM" id="SSF52540">
    <property type="entry name" value="P-loop containing nucleoside triphosphate hydrolases"/>
    <property type="match status" value="1"/>
</dbReference>
<reference evidence="1 2" key="1">
    <citation type="submission" date="2018-04" db="EMBL/GenBank/DDBJ databases">
        <title>Cupriavidus necator CR12 genome sequencing and assembly.</title>
        <authorList>
            <person name="Ben Fekih I."/>
            <person name="Mazhar H.S."/>
            <person name="Bello S.K."/>
            <person name="Rensing C."/>
        </authorList>
    </citation>
    <scope>NUCLEOTIDE SEQUENCE [LARGE SCALE GENOMIC DNA]</scope>
    <source>
        <strain evidence="1 2">CR12</strain>
    </source>
</reference>
<comment type="caution">
    <text evidence="1">The sequence shown here is derived from an EMBL/GenBank/DDBJ whole genome shotgun (WGS) entry which is preliminary data.</text>
</comment>
<evidence type="ECO:0008006" key="3">
    <source>
        <dbReference type="Google" id="ProtNLM"/>
    </source>
</evidence>
<protein>
    <recommendedName>
        <fullName evidence="3">Shikimate kinase</fullName>
    </recommendedName>
</protein>
<sequence length="201" mass="21974">MQTLVLIFGPAAAGKATVGQALSQLTGFPLLHNHDVAEPVATITGWGGRLFESTMTDVRKTLLRTAADNGISLITTFMWAFDYAPDAAFIAWLKERYEANGGRVVFVELTASLDARLAREGTEPRVTMKPSKRDVEESRRVLLSLEGNYAFNSTGNFPYPADWLCLDTETLSPEACALAIADRFSQGYGLHLWGDTSNPRG</sequence>
<name>A0A367PML8_CUPNE</name>
<dbReference type="RefSeq" id="WP_114131386.1">
    <property type="nucleotide sequence ID" value="NZ_CP068434.1"/>
</dbReference>
<dbReference type="EMBL" id="QDHA01000016">
    <property type="protein sequence ID" value="RCJ09048.1"/>
    <property type="molecule type" value="Genomic_DNA"/>
</dbReference>
<gene>
    <name evidence="1" type="ORF">DDK22_07300</name>
</gene>
<proteinExistence type="predicted"/>
<evidence type="ECO:0000313" key="1">
    <source>
        <dbReference type="EMBL" id="RCJ09048.1"/>
    </source>
</evidence>
<organism evidence="1 2">
    <name type="scientific">Cupriavidus necator</name>
    <name type="common">Alcaligenes eutrophus</name>
    <name type="synonym">Ralstonia eutropha</name>
    <dbReference type="NCBI Taxonomy" id="106590"/>
    <lineage>
        <taxon>Bacteria</taxon>
        <taxon>Pseudomonadati</taxon>
        <taxon>Pseudomonadota</taxon>
        <taxon>Betaproteobacteria</taxon>
        <taxon>Burkholderiales</taxon>
        <taxon>Burkholderiaceae</taxon>
        <taxon>Cupriavidus</taxon>
    </lineage>
</organism>
<accession>A0A367PML8</accession>